<keyword evidence="1" id="KW-0233">DNA recombination</keyword>
<dbReference type="InterPro" id="IPR013762">
    <property type="entry name" value="Integrase-like_cat_sf"/>
</dbReference>
<evidence type="ECO:0000256" key="1">
    <source>
        <dbReference type="ARBA" id="ARBA00023172"/>
    </source>
</evidence>
<comment type="caution">
    <text evidence="3">The sequence shown here is derived from an EMBL/GenBank/DDBJ whole genome shotgun (WGS) entry which is preliminary data.</text>
</comment>
<dbReference type="GO" id="GO:0015074">
    <property type="term" value="P:DNA integration"/>
    <property type="evidence" value="ECO:0007669"/>
    <property type="project" value="InterPro"/>
</dbReference>
<evidence type="ECO:0000259" key="2">
    <source>
        <dbReference type="PROSITE" id="PS51898"/>
    </source>
</evidence>
<feature type="non-terminal residue" evidence="3">
    <location>
        <position position="1"/>
    </location>
</feature>
<protein>
    <recommendedName>
        <fullName evidence="2">Tyr recombinase domain-containing protein</fullName>
    </recommendedName>
</protein>
<dbReference type="PANTHER" id="PTHR34605:SF6">
    <property type="entry name" value="TYR RECOMBINASE DOMAIN-CONTAINING PROTEIN"/>
    <property type="match status" value="1"/>
</dbReference>
<dbReference type="SUPFAM" id="SSF56349">
    <property type="entry name" value="DNA breaking-rejoining enzymes"/>
    <property type="match status" value="1"/>
</dbReference>
<gene>
    <name evidence="3" type="ORF">PMEA_00030795</name>
</gene>
<dbReference type="Gene3D" id="1.10.443.10">
    <property type="entry name" value="Intergrase catalytic core"/>
    <property type="match status" value="1"/>
</dbReference>
<reference evidence="3 4" key="1">
    <citation type="submission" date="2022-05" db="EMBL/GenBank/DDBJ databases">
        <authorList>
            <consortium name="Genoscope - CEA"/>
            <person name="William W."/>
        </authorList>
    </citation>
    <scope>NUCLEOTIDE SEQUENCE [LARGE SCALE GENOMIC DNA]</scope>
</reference>
<evidence type="ECO:0000313" key="3">
    <source>
        <dbReference type="EMBL" id="CAH3158877.1"/>
    </source>
</evidence>
<dbReference type="AlphaFoldDB" id="A0AAU9XVC3"/>
<sequence>IVVYLFKVYQSSNSYASLVMAHAALKWFHSFGLSNGANPLDSSICHNLLEAARRNKPVTVKKAPISAEIIKDIIDKFAGSSANLKDIRVACICSLGFAGFFRYDELSNIASMHLEFFPDHLRVFVPRAKNDIYREGNYVYIKRLANKYCPVALLERYISMCNIELSSSVALFRPIRLFKSTNTYKLYGGKLSYTRCREIFKECLKEIGVDHKLYGLHSLRAGGATSA</sequence>
<dbReference type="EMBL" id="CALNXJ010000069">
    <property type="protein sequence ID" value="CAH3158877.1"/>
    <property type="molecule type" value="Genomic_DNA"/>
</dbReference>
<dbReference type="GO" id="GO:0006310">
    <property type="term" value="P:DNA recombination"/>
    <property type="evidence" value="ECO:0007669"/>
    <property type="project" value="UniProtKB-KW"/>
</dbReference>
<accession>A0AAU9XVC3</accession>
<dbReference type="PROSITE" id="PS51898">
    <property type="entry name" value="TYR_RECOMBINASE"/>
    <property type="match status" value="1"/>
</dbReference>
<dbReference type="InterPro" id="IPR011010">
    <property type="entry name" value="DNA_brk_join_enz"/>
</dbReference>
<organism evidence="3 4">
    <name type="scientific">Pocillopora meandrina</name>
    <dbReference type="NCBI Taxonomy" id="46732"/>
    <lineage>
        <taxon>Eukaryota</taxon>
        <taxon>Metazoa</taxon>
        <taxon>Cnidaria</taxon>
        <taxon>Anthozoa</taxon>
        <taxon>Hexacorallia</taxon>
        <taxon>Scleractinia</taxon>
        <taxon>Astrocoeniina</taxon>
        <taxon>Pocilloporidae</taxon>
        <taxon>Pocillopora</taxon>
    </lineage>
</organism>
<feature type="domain" description="Tyr recombinase" evidence="2">
    <location>
        <begin position="60"/>
        <end position="227"/>
    </location>
</feature>
<feature type="non-terminal residue" evidence="3">
    <location>
        <position position="227"/>
    </location>
</feature>
<evidence type="ECO:0000313" key="4">
    <source>
        <dbReference type="Proteomes" id="UP001159428"/>
    </source>
</evidence>
<name>A0AAU9XVC3_9CNID</name>
<proteinExistence type="predicted"/>
<keyword evidence="4" id="KW-1185">Reference proteome</keyword>
<dbReference type="GO" id="GO:0003677">
    <property type="term" value="F:DNA binding"/>
    <property type="evidence" value="ECO:0007669"/>
    <property type="project" value="InterPro"/>
</dbReference>
<dbReference type="Proteomes" id="UP001159428">
    <property type="component" value="Unassembled WGS sequence"/>
</dbReference>
<dbReference type="InterPro" id="IPR052925">
    <property type="entry name" value="Phage_Integrase-like_Recomb"/>
</dbReference>
<dbReference type="InterPro" id="IPR002104">
    <property type="entry name" value="Integrase_catalytic"/>
</dbReference>
<dbReference type="PANTHER" id="PTHR34605">
    <property type="entry name" value="PHAGE_INTEGRASE DOMAIN-CONTAINING PROTEIN"/>
    <property type="match status" value="1"/>
</dbReference>